<dbReference type="OrthoDB" id="1688044at2759"/>
<comment type="cofactor">
    <cofactor evidence="12">
        <name>[4Fe-4S] cluster</name>
        <dbReference type="ChEBI" id="CHEBI:49883"/>
    </cofactor>
    <text evidence="12">Binds 3 [4Fe-4S] clusters per subunit.</text>
</comment>
<evidence type="ECO:0000256" key="2">
    <source>
        <dbReference type="ARBA" id="ARBA00022485"/>
    </source>
</evidence>
<dbReference type="SUPFAM" id="SSF52518">
    <property type="entry name" value="Thiamin diphosphate-binding fold (THDP-binding)"/>
    <property type="match status" value="2"/>
</dbReference>
<dbReference type="SUPFAM" id="SSF53323">
    <property type="entry name" value="Pyruvate-ferredoxin oxidoreductase, PFOR, domain III"/>
    <property type="match status" value="1"/>
</dbReference>
<keyword evidence="2 12" id="KW-0004">4Fe-4S</keyword>
<keyword evidence="3 12" id="KW-0479">Metal-binding</keyword>
<keyword evidence="7 12" id="KW-0411">Iron-sulfur</keyword>
<dbReference type="InterPro" id="IPR011895">
    <property type="entry name" value="Pyrv_flavodox_OxRed"/>
</dbReference>
<dbReference type="InterPro" id="IPR002880">
    <property type="entry name" value="Pyrv_Fd/Flavodoxin_OxRdtase_N"/>
</dbReference>
<dbReference type="Gene3D" id="3.40.50.920">
    <property type="match status" value="1"/>
</dbReference>
<dbReference type="InterPro" id="IPR009014">
    <property type="entry name" value="Transketo_C/PFOR_II"/>
</dbReference>
<keyword evidence="14" id="KW-0670">Pyruvate</keyword>
<feature type="binding site" evidence="12">
    <location>
        <position position="734"/>
    </location>
    <ligand>
        <name>[4Fe-4S] cluster</name>
        <dbReference type="ChEBI" id="CHEBI:49883"/>
        <label>2</label>
    </ligand>
</feature>
<evidence type="ECO:0000256" key="12">
    <source>
        <dbReference type="PIRSR" id="PIRSR000159-50"/>
    </source>
</evidence>
<feature type="domain" description="4Fe-4S ferredoxin-type" evidence="13">
    <location>
        <begin position="673"/>
        <end position="702"/>
    </location>
</feature>
<dbReference type="EC" id="1.2.1.51" evidence="10"/>
<dbReference type="Pfam" id="PF02775">
    <property type="entry name" value="TPP_enzyme_C"/>
    <property type="match status" value="1"/>
</dbReference>
<organism evidence="14 15">
    <name type="scientific">Tritrichomonas foetus</name>
    <dbReference type="NCBI Taxonomy" id="1144522"/>
    <lineage>
        <taxon>Eukaryota</taxon>
        <taxon>Metamonada</taxon>
        <taxon>Parabasalia</taxon>
        <taxon>Tritrichomonadida</taxon>
        <taxon>Tritrichomonadidae</taxon>
        <taxon>Tritrichomonas</taxon>
    </lineage>
</organism>
<evidence type="ECO:0000313" key="15">
    <source>
        <dbReference type="Proteomes" id="UP000179807"/>
    </source>
</evidence>
<dbReference type="Gene3D" id="3.30.70.20">
    <property type="match status" value="1"/>
</dbReference>
<evidence type="ECO:0000256" key="5">
    <source>
        <dbReference type="ARBA" id="ARBA00023002"/>
    </source>
</evidence>
<dbReference type="SUPFAM" id="SSF52922">
    <property type="entry name" value="TK C-terminal domain-like"/>
    <property type="match status" value="1"/>
</dbReference>
<feature type="domain" description="4Fe-4S ferredoxin-type" evidence="13">
    <location>
        <begin position="725"/>
        <end position="754"/>
    </location>
</feature>
<dbReference type="FunFam" id="3.40.50.920:FF:000007">
    <property type="entry name" value="Pyruvate:ferredoxin (Flavodoxin) oxidoreductase"/>
    <property type="match status" value="1"/>
</dbReference>
<name>A0A1J4KYT3_9EUKA</name>
<evidence type="ECO:0000256" key="3">
    <source>
        <dbReference type="ARBA" id="ARBA00022723"/>
    </source>
</evidence>
<evidence type="ECO:0000256" key="10">
    <source>
        <dbReference type="ARBA" id="ARBA00067011"/>
    </source>
</evidence>
<sequence>MIRNASKRIPADGNTAAASIAYQLSETSFIYPITPSTPMGELMDAWIAQGRKNIWGNPVRLTMMQAEGGVAGALHGATATGTVASSFTAAQGLLLMVPDIYKVVHELCPAVIHVASRALANGGMSIFNDHSDIYTCRSSGIPMLCSSTVQETYDLGAIAHLTTIKMGLPFMHFFDGFRTSHEINTYSEVPSEDLIKLVDHEGLMKMRKRSMNPEHPQVRGSILGSEYHWLCAEKPNKLYGSLPFVVEDLMNQLGKITGRYYKPFEYVGHPEAKNVTVLMGSGCGTIEEYVKAHPNEKIGVIKVHLYRPFSVEHLLTVLPKTVEKLCILDKVREFSSPREPLFEDFAAALVGKVNPQFIGGRYGIGSKDFAPNHAEAIYKNLAAPHPVDGFTVGLAGSETALPIGKQTDDLPPGTKQCMFWGLGSDGTVGSNKEAIKIIVDNTNLYGQAYFAYSAHKSGGLTVSHVRFGENPISASYLIQQADYIACHTTAYCQKFDMLKNLKENGIFVLNAPENTNFDELLPPSMKKKLADMNAKFYYVDATKISDECGMPGRINMIMQTAFFGLAGVMPQEKCITLMKKSIEKQYIRKGREVIESNWKMVDKALGAIKEVKYDRQKWAACTPEKVEECTGYNKLLQLSMQQRGDDLTIDEFTDIAAMPPGTSKYEKRGIALRVPEWDSKKCVQCNQCAFLCPHAVIRPFLLTDEEAKGMETIPAKGAQLKGLKFRIQISPYDCTGCGVCNAVCPVKALSMVDPKPKYEPESKNWEQCNAAPNKGHLLEPSNVRNSQFLKPLLEFSGACPGCGEPAIIKLITQLYGDQLYLANAAGCSVVWGSSYPWNPYTTNEHNHGPTWAFSLFEDNAEYGFGMLQSTEYRRFLALNDMQLLMKEDVPESLKKAMQELMDVYNTDESQAASRKVQAELAKIQNPSPLVKDLISQQDCLARKTVWIMGGDGWAYDIDFGGLDHVMASSQNLKCIILDTEVYSNTGGQCSKATQRSAVANFAAAGYAKQKKDLGAMLITYGNVYVASTCALANPEHALKCIREAREYNGPACVINYTPCISHGIKKGMSSLPQHAKELVKSGYLLLYRHDPRRRQEGKNPLQLDSPKPDYNINPLISDESRFASLADIYPKEAETKRPQLVEDLKKRYEYYARMAKQ</sequence>
<evidence type="ECO:0000313" key="14">
    <source>
        <dbReference type="EMBL" id="OHT14860.1"/>
    </source>
</evidence>
<feature type="binding site" evidence="12">
    <location>
        <position position="737"/>
    </location>
    <ligand>
        <name>[4Fe-4S] cluster</name>
        <dbReference type="ChEBI" id="CHEBI:49883"/>
        <label>2</label>
    </ligand>
</feature>
<dbReference type="FunFam" id="3.40.920.10:FF:000001">
    <property type="entry name" value="Pyruvate:ferredoxin (Flavodoxin) oxidoreductase"/>
    <property type="match status" value="1"/>
</dbReference>
<dbReference type="InterPro" id="IPR033412">
    <property type="entry name" value="PFOR_II"/>
</dbReference>
<dbReference type="Pfam" id="PF01855">
    <property type="entry name" value="POR_N"/>
    <property type="match status" value="1"/>
</dbReference>
<dbReference type="InterPro" id="IPR029061">
    <property type="entry name" value="THDP-binding"/>
</dbReference>
<dbReference type="InterPro" id="IPR019456">
    <property type="entry name" value="Pyrv-flavodox_OxRtase_EKR"/>
</dbReference>
<evidence type="ECO:0000256" key="9">
    <source>
        <dbReference type="ARBA" id="ARBA00061065"/>
    </source>
</evidence>
<dbReference type="InterPro" id="IPR019752">
    <property type="entry name" value="Pyrv/ketoisovalerate_OxRed_cat"/>
</dbReference>
<keyword evidence="5" id="KW-0560">Oxidoreductase</keyword>
<feature type="binding site" evidence="12">
    <location>
        <position position="740"/>
    </location>
    <ligand>
        <name>[4Fe-4S] cluster</name>
        <dbReference type="ChEBI" id="CHEBI:49883"/>
        <label>2</label>
    </ligand>
</feature>
<dbReference type="AlphaFoldDB" id="A0A1J4KYT3"/>
<dbReference type="InterPro" id="IPR017896">
    <property type="entry name" value="4Fe4S_Fe-S-bd"/>
</dbReference>
<dbReference type="InterPro" id="IPR017900">
    <property type="entry name" value="4Fe4S_Fe_S_CS"/>
</dbReference>
<feature type="binding site" evidence="12">
    <location>
        <position position="692"/>
    </location>
    <ligand>
        <name>[4Fe-4S] cluster</name>
        <dbReference type="ChEBI" id="CHEBI:49883"/>
        <label>2</label>
    </ligand>
</feature>
<dbReference type="GO" id="GO:0050243">
    <property type="term" value="F:pyruvate dehydrogenase (NADP+) activity"/>
    <property type="evidence" value="ECO:0007669"/>
    <property type="project" value="UniProtKB-EC"/>
</dbReference>
<dbReference type="GeneID" id="94832744"/>
<dbReference type="InterPro" id="IPR011766">
    <property type="entry name" value="TPP_enzyme_TPP-bd"/>
</dbReference>
<dbReference type="InterPro" id="IPR050722">
    <property type="entry name" value="Pyruvate:ferred/Flavod_OxRd"/>
</dbReference>
<dbReference type="EMBL" id="MLAK01000314">
    <property type="protein sequence ID" value="OHT14860.1"/>
    <property type="molecule type" value="Genomic_DNA"/>
</dbReference>
<dbReference type="VEuPathDB" id="TrichDB:TRFO_14830"/>
<dbReference type="FunFam" id="3.40.50.970:FF:000012">
    <property type="entry name" value="Pyruvate:ferredoxin (Flavodoxin) oxidoreductase"/>
    <property type="match status" value="1"/>
</dbReference>
<dbReference type="PIRSF" id="PIRSF000159">
    <property type="entry name" value="NifJ"/>
    <property type="match status" value="1"/>
</dbReference>
<dbReference type="RefSeq" id="XP_068367996.1">
    <property type="nucleotide sequence ID" value="XM_068498040.1"/>
</dbReference>
<keyword evidence="4" id="KW-0249">Electron transport</keyword>
<dbReference type="GO" id="GO:0030976">
    <property type="term" value="F:thiamine pyrophosphate binding"/>
    <property type="evidence" value="ECO:0007669"/>
    <property type="project" value="InterPro"/>
</dbReference>
<dbReference type="Proteomes" id="UP000179807">
    <property type="component" value="Unassembled WGS sequence"/>
</dbReference>
<dbReference type="NCBIfam" id="TIGR02176">
    <property type="entry name" value="pyruv_ox_red"/>
    <property type="match status" value="1"/>
</dbReference>
<dbReference type="GO" id="GO:0051539">
    <property type="term" value="F:4 iron, 4 sulfur cluster binding"/>
    <property type="evidence" value="ECO:0007669"/>
    <property type="project" value="UniProtKB-KW"/>
</dbReference>
<accession>A0A1J4KYT3</accession>
<dbReference type="PANTHER" id="PTHR32154">
    <property type="entry name" value="PYRUVATE-FLAVODOXIN OXIDOREDUCTASE-RELATED"/>
    <property type="match status" value="1"/>
</dbReference>
<comment type="catalytic activity">
    <reaction evidence="8">
        <text>pyruvate + NADP(+) + CoA = acetyl-CoA + CO2 + NADPH</text>
        <dbReference type="Rhea" id="RHEA:17425"/>
        <dbReference type="ChEBI" id="CHEBI:15361"/>
        <dbReference type="ChEBI" id="CHEBI:16526"/>
        <dbReference type="ChEBI" id="CHEBI:57287"/>
        <dbReference type="ChEBI" id="CHEBI:57288"/>
        <dbReference type="ChEBI" id="CHEBI:57783"/>
        <dbReference type="ChEBI" id="CHEBI:58349"/>
        <dbReference type="EC" id="1.2.1.51"/>
    </reaction>
</comment>
<dbReference type="GO" id="GO:0022900">
    <property type="term" value="P:electron transport chain"/>
    <property type="evidence" value="ECO:0007669"/>
    <property type="project" value="InterPro"/>
</dbReference>
<keyword evidence="15" id="KW-1185">Reference proteome</keyword>
<comment type="caution">
    <text evidence="14">The sequence shown here is derived from an EMBL/GenBank/DDBJ whole genome shotgun (WGS) entry which is preliminary data.</text>
</comment>
<feature type="binding site" evidence="12">
    <location>
        <position position="682"/>
    </location>
    <ligand>
        <name>[4Fe-4S] cluster</name>
        <dbReference type="ChEBI" id="CHEBI:49883"/>
        <label>1</label>
    </ligand>
</feature>
<dbReference type="Gene3D" id="3.40.50.970">
    <property type="match status" value="2"/>
</dbReference>
<evidence type="ECO:0000256" key="11">
    <source>
        <dbReference type="ARBA" id="ARBA00076877"/>
    </source>
</evidence>
<dbReference type="Pfam" id="PF17147">
    <property type="entry name" value="PFOR_II"/>
    <property type="match status" value="1"/>
</dbReference>
<dbReference type="Gene3D" id="3.40.920.10">
    <property type="entry name" value="Pyruvate-ferredoxin oxidoreductase, PFOR, domain III"/>
    <property type="match status" value="1"/>
</dbReference>
<keyword evidence="1" id="KW-0813">Transport</keyword>
<keyword evidence="6 12" id="KW-0408">Iron</keyword>
<dbReference type="CDD" id="cd07034">
    <property type="entry name" value="TPP_PYR_PFOR_IOR-alpha_like"/>
    <property type="match status" value="1"/>
</dbReference>
<evidence type="ECO:0000259" key="13">
    <source>
        <dbReference type="PROSITE" id="PS51379"/>
    </source>
</evidence>
<feature type="binding site" evidence="12">
    <location>
        <position position="799"/>
    </location>
    <ligand>
        <name>[4Fe-4S] cluster</name>
        <dbReference type="ChEBI" id="CHEBI:49883"/>
        <label>3</label>
    </ligand>
</feature>
<dbReference type="PANTHER" id="PTHR32154:SF0">
    <property type="entry name" value="PYRUVATE-FLAVODOXIN OXIDOREDUCTASE-RELATED"/>
    <property type="match status" value="1"/>
</dbReference>
<gene>
    <name evidence="14" type="ORF">TRFO_14830</name>
</gene>
<feature type="binding site" evidence="12">
    <location>
        <position position="827"/>
    </location>
    <ligand>
        <name>[4Fe-4S] cluster</name>
        <dbReference type="ChEBI" id="CHEBI:49883"/>
        <label>3</label>
    </ligand>
</feature>
<dbReference type="PROSITE" id="PS00198">
    <property type="entry name" value="4FE4S_FER_1"/>
    <property type="match status" value="1"/>
</dbReference>
<feature type="binding site" evidence="12">
    <location>
        <position position="1059"/>
    </location>
    <ligand>
        <name>[4Fe-4S] cluster</name>
        <dbReference type="ChEBI" id="CHEBI:49883"/>
        <label>3</label>
    </ligand>
</feature>
<dbReference type="Pfam" id="PF01558">
    <property type="entry name" value="POR"/>
    <property type="match status" value="1"/>
</dbReference>
<dbReference type="SUPFAM" id="SSF54862">
    <property type="entry name" value="4Fe-4S ferredoxins"/>
    <property type="match status" value="1"/>
</dbReference>
<feature type="binding site" evidence="12">
    <location>
        <position position="744"/>
    </location>
    <ligand>
        <name>[4Fe-4S] cluster</name>
        <dbReference type="ChEBI" id="CHEBI:49883"/>
        <label>1</label>
    </ligand>
</feature>
<reference evidence="14" key="1">
    <citation type="submission" date="2016-10" db="EMBL/GenBank/DDBJ databases">
        <authorList>
            <person name="Benchimol M."/>
            <person name="Almeida L.G."/>
            <person name="Vasconcelos A.T."/>
            <person name="Perreira-Neves A."/>
            <person name="Rosa I.A."/>
            <person name="Tasca T."/>
            <person name="Bogo M.R."/>
            <person name="de Souza W."/>
        </authorList>
    </citation>
    <scope>NUCLEOTIDE SEQUENCE [LARGE SCALE GENOMIC DNA]</scope>
    <source>
        <strain evidence="14">K</strain>
    </source>
</reference>
<dbReference type="GO" id="GO:0005506">
    <property type="term" value="F:iron ion binding"/>
    <property type="evidence" value="ECO:0007669"/>
    <property type="project" value="InterPro"/>
</dbReference>
<evidence type="ECO:0000256" key="6">
    <source>
        <dbReference type="ARBA" id="ARBA00023004"/>
    </source>
</evidence>
<feature type="binding site" evidence="12">
    <location>
        <position position="802"/>
    </location>
    <ligand>
        <name>[4Fe-4S] cluster</name>
        <dbReference type="ChEBI" id="CHEBI:49883"/>
        <label>3</label>
    </ligand>
</feature>
<dbReference type="FunFam" id="3.30.70.20:FF:000022">
    <property type="entry name" value="Pyruvate:ferredoxin (Flavodoxin) oxidoreductase"/>
    <property type="match status" value="1"/>
</dbReference>
<dbReference type="Pfam" id="PF12838">
    <property type="entry name" value="Fer4_7"/>
    <property type="match status" value="1"/>
</dbReference>
<comment type="similarity">
    <text evidence="9">In the N-terminal section; belongs to the pyruvate:ferredoxin/flavodoxin oxidoreductase family.</text>
</comment>
<feature type="binding site" evidence="12">
    <location>
        <position position="688"/>
    </location>
    <ligand>
        <name>[4Fe-4S] cluster</name>
        <dbReference type="ChEBI" id="CHEBI:49883"/>
        <label>1</label>
    </ligand>
</feature>
<proteinExistence type="inferred from homology"/>
<evidence type="ECO:0000256" key="1">
    <source>
        <dbReference type="ARBA" id="ARBA00022448"/>
    </source>
</evidence>
<dbReference type="SMART" id="SM00890">
    <property type="entry name" value="EKR"/>
    <property type="match status" value="1"/>
</dbReference>
<evidence type="ECO:0000256" key="7">
    <source>
        <dbReference type="ARBA" id="ARBA00023014"/>
    </source>
</evidence>
<dbReference type="PROSITE" id="PS51379">
    <property type="entry name" value="4FE4S_FER_2"/>
    <property type="match status" value="2"/>
</dbReference>
<evidence type="ECO:0000256" key="8">
    <source>
        <dbReference type="ARBA" id="ARBA00053024"/>
    </source>
</evidence>
<dbReference type="InterPro" id="IPR002869">
    <property type="entry name" value="Pyrv_flavodox_OxRed_cen"/>
</dbReference>
<protein>
    <recommendedName>
        <fullName evidence="10">pyruvate dehydrogenase (NADP(+))</fullName>
        <ecNumber evidence="10">1.2.1.51</ecNumber>
    </recommendedName>
    <alternativeName>
        <fullName evidence="11">Pyruvate:NADP(+) oxidoreductase</fullName>
    </alternativeName>
</protein>
<evidence type="ECO:0000256" key="4">
    <source>
        <dbReference type="ARBA" id="ARBA00022982"/>
    </source>
</evidence>
<feature type="binding site" evidence="12">
    <location>
        <position position="685"/>
    </location>
    <ligand>
        <name>[4Fe-4S] cluster</name>
        <dbReference type="ChEBI" id="CHEBI:49883"/>
        <label>1</label>
    </ligand>
</feature>
<dbReference type="GO" id="GO:0006979">
    <property type="term" value="P:response to oxidative stress"/>
    <property type="evidence" value="ECO:0007669"/>
    <property type="project" value="TreeGrafter"/>
</dbReference>